<dbReference type="OrthoDB" id="5679025at2"/>
<evidence type="ECO:0000313" key="2">
    <source>
        <dbReference type="EMBL" id="OOF47688.1"/>
    </source>
</evidence>
<evidence type="ECO:0000259" key="1">
    <source>
        <dbReference type="Pfam" id="PF10881"/>
    </source>
</evidence>
<dbReference type="Proteomes" id="UP000189161">
    <property type="component" value="Unassembled WGS sequence"/>
</dbReference>
<feature type="non-terminal residue" evidence="2">
    <location>
        <position position="1"/>
    </location>
</feature>
<dbReference type="Pfam" id="PF10881">
    <property type="entry name" value="DUF2726"/>
    <property type="match status" value="1"/>
</dbReference>
<organism evidence="2 3">
    <name type="scientific">Rodentibacter trehalosifermentans</name>
    <dbReference type="NCBI Taxonomy" id="1908263"/>
    <lineage>
        <taxon>Bacteria</taxon>
        <taxon>Pseudomonadati</taxon>
        <taxon>Pseudomonadota</taxon>
        <taxon>Gammaproteobacteria</taxon>
        <taxon>Pasteurellales</taxon>
        <taxon>Pasteurellaceae</taxon>
        <taxon>Rodentibacter</taxon>
    </lineage>
</organism>
<sequence>QKYRLFTQVGLGGFIKTKKSERICSEDERKAFFSINQLRADFLIIDRFGKPVLVIEYQGTGHRLNNSTDRDTRKRYACNKVGIELIEILGKEDQSYLNKVILFLDNHQNKLR</sequence>
<keyword evidence="3" id="KW-1185">Reference proteome</keyword>
<dbReference type="AlphaFoldDB" id="A0A1V3IZ20"/>
<evidence type="ECO:0000313" key="3">
    <source>
        <dbReference type="Proteomes" id="UP000189161"/>
    </source>
</evidence>
<reference evidence="2 3" key="1">
    <citation type="submission" date="2016-10" db="EMBL/GenBank/DDBJ databases">
        <title>Rodentibacter gen. nov. and new species.</title>
        <authorList>
            <person name="Christensen H."/>
        </authorList>
    </citation>
    <scope>NUCLEOTIDE SEQUENCE [LARGE SCALE GENOMIC DNA]</scope>
    <source>
        <strain evidence="2 3">H1987082031</strain>
    </source>
</reference>
<gene>
    <name evidence="2" type="ORF">BKK52_08310</name>
</gene>
<accession>A0A1V3IZ20</accession>
<feature type="domain" description="DUF2726" evidence="1">
    <location>
        <begin position="2"/>
        <end position="93"/>
    </location>
</feature>
<dbReference type="Gene3D" id="3.40.960.10">
    <property type="entry name" value="VSR Endonuclease"/>
    <property type="match status" value="1"/>
</dbReference>
<protein>
    <recommendedName>
        <fullName evidence="1">DUF2726 domain-containing protein</fullName>
    </recommendedName>
</protein>
<dbReference type="RefSeq" id="WP_077478490.1">
    <property type="nucleotide sequence ID" value="NZ_MLHL01000045.1"/>
</dbReference>
<name>A0A1V3IZ20_9PAST</name>
<dbReference type="InterPro" id="IPR024402">
    <property type="entry name" value="DUF2726"/>
</dbReference>
<dbReference type="EMBL" id="MLHL01000045">
    <property type="protein sequence ID" value="OOF47688.1"/>
    <property type="molecule type" value="Genomic_DNA"/>
</dbReference>
<comment type="caution">
    <text evidence="2">The sequence shown here is derived from an EMBL/GenBank/DDBJ whole genome shotgun (WGS) entry which is preliminary data.</text>
</comment>
<proteinExistence type="predicted"/>